<organism evidence="4 5">
    <name type="scientific">Sphingopyxis macrogoltabida</name>
    <name type="common">Sphingomonas macrogoltabidus</name>
    <dbReference type="NCBI Taxonomy" id="33050"/>
    <lineage>
        <taxon>Bacteria</taxon>
        <taxon>Pseudomonadati</taxon>
        <taxon>Pseudomonadota</taxon>
        <taxon>Alphaproteobacteria</taxon>
        <taxon>Sphingomonadales</taxon>
        <taxon>Sphingomonadaceae</taxon>
        <taxon>Sphingopyxis</taxon>
    </lineage>
</organism>
<dbReference type="EMBL" id="CP012700">
    <property type="protein sequence ID" value="ALH82799.1"/>
    <property type="molecule type" value="Genomic_DNA"/>
</dbReference>
<keyword evidence="2" id="KW-0812">Transmembrane</keyword>
<dbReference type="KEGG" id="smag:AN936_21270"/>
<protein>
    <recommendedName>
        <fullName evidence="6">Lectin-like protein BA14k</fullName>
    </recommendedName>
</protein>
<feature type="signal peptide" evidence="3">
    <location>
        <begin position="1"/>
        <end position="28"/>
    </location>
</feature>
<evidence type="ECO:0000256" key="3">
    <source>
        <dbReference type="SAM" id="SignalP"/>
    </source>
</evidence>
<sequence length="171" mass="19821">MLSPAPIRMEKNVAFLCRRLALSAGALAYIVALVPVSAPAAAQSWESVRTCRGLDGRSRVNCEREQERERERERVRWDKDRYDRKDRHARDRERDRREWERKKRKDAKKDGVVAGAVGAVVVGGIVAAIASSENKKKKERQRREYCEDRYGTYDVKSDSYRASDGRWYPCE</sequence>
<dbReference type="AlphaFoldDB" id="A0A0N9V3D1"/>
<evidence type="ECO:0000313" key="5">
    <source>
        <dbReference type="Proteomes" id="UP000058074"/>
    </source>
</evidence>
<evidence type="ECO:0000256" key="2">
    <source>
        <dbReference type="SAM" id="Phobius"/>
    </source>
</evidence>
<evidence type="ECO:0008006" key="6">
    <source>
        <dbReference type="Google" id="ProtNLM"/>
    </source>
</evidence>
<accession>A0A0N9V3D1</accession>
<name>A0A0N9V3D1_SPHMC</name>
<keyword evidence="3" id="KW-0732">Signal</keyword>
<keyword evidence="2" id="KW-1133">Transmembrane helix</keyword>
<reference evidence="4 5" key="1">
    <citation type="journal article" date="2015" name="Genome Announc.">
        <title>Complete Genome Sequence of Polypropylene Glycol- and Polyethylene Glycol-Degrading Sphingopyxis macrogoltabida Strain EY-1.</title>
        <authorList>
            <person name="Ohtsubo Y."/>
            <person name="Nagata Y."/>
            <person name="Numata M."/>
            <person name="Tsuchikane K."/>
            <person name="Hosoyama A."/>
            <person name="Yamazoe A."/>
            <person name="Tsuda M."/>
            <person name="Fujita N."/>
            <person name="Kawai F."/>
        </authorList>
    </citation>
    <scope>NUCLEOTIDE SEQUENCE [LARGE SCALE GENOMIC DNA]</scope>
    <source>
        <strain evidence="4 5">EY-1</strain>
    </source>
</reference>
<feature type="chain" id="PRO_5006039257" description="Lectin-like protein BA14k" evidence="3">
    <location>
        <begin position="29"/>
        <end position="171"/>
    </location>
</feature>
<keyword evidence="2" id="KW-0472">Membrane</keyword>
<feature type="region of interest" description="Disordered" evidence="1">
    <location>
        <begin position="65"/>
        <end position="106"/>
    </location>
</feature>
<gene>
    <name evidence="4" type="ORF">AN936_21270</name>
</gene>
<dbReference type="PATRIC" id="fig|33050.5.peg.4408"/>
<proteinExistence type="predicted"/>
<evidence type="ECO:0000256" key="1">
    <source>
        <dbReference type="SAM" id="MobiDB-lite"/>
    </source>
</evidence>
<evidence type="ECO:0000313" key="4">
    <source>
        <dbReference type="EMBL" id="ALH82799.1"/>
    </source>
</evidence>
<feature type="transmembrane region" description="Helical" evidence="2">
    <location>
        <begin position="112"/>
        <end position="132"/>
    </location>
</feature>
<dbReference type="Proteomes" id="UP000058074">
    <property type="component" value="Chromosome"/>
</dbReference>